<accession>A0A0S4JSD6</accession>
<protein>
    <recommendedName>
        <fullName evidence="1">SKP1 component dimerisation domain-containing protein</fullName>
    </recommendedName>
</protein>
<reference evidence="3" key="1">
    <citation type="submission" date="2015-09" db="EMBL/GenBank/DDBJ databases">
        <authorList>
            <consortium name="Pathogen Informatics"/>
        </authorList>
    </citation>
    <scope>NUCLEOTIDE SEQUENCE [LARGE SCALE GENOMIC DNA]</scope>
    <source>
        <strain evidence="3">Lake Konstanz</strain>
    </source>
</reference>
<dbReference type="InterPro" id="IPR036296">
    <property type="entry name" value="SKP1-like_dim_sf"/>
</dbReference>
<evidence type="ECO:0000259" key="1">
    <source>
        <dbReference type="Pfam" id="PF01466"/>
    </source>
</evidence>
<dbReference type="SUPFAM" id="SSF81382">
    <property type="entry name" value="Skp1 dimerisation domain-like"/>
    <property type="match status" value="1"/>
</dbReference>
<dbReference type="VEuPathDB" id="TriTrypDB:BSAL_41300"/>
<name>A0A0S4JSD6_BODSA</name>
<dbReference type="Gene3D" id="3.30.710.10">
    <property type="entry name" value="Potassium Channel Kv1.1, Chain A"/>
    <property type="match status" value="1"/>
</dbReference>
<dbReference type="Pfam" id="PF01466">
    <property type="entry name" value="Skp1"/>
    <property type="match status" value="1"/>
</dbReference>
<dbReference type="OrthoDB" id="2342932at2759"/>
<dbReference type="AlphaFoldDB" id="A0A0S4JSD6"/>
<proteinExistence type="predicted"/>
<dbReference type="InterPro" id="IPR016072">
    <property type="entry name" value="Skp1_comp_dimer"/>
</dbReference>
<dbReference type="EMBL" id="CYKH01002128">
    <property type="protein sequence ID" value="CUG93193.1"/>
    <property type="molecule type" value="Genomic_DNA"/>
</dbReference>
<feature type="domain" description="SKP1 component dimerisation" evidence="1">
    <location>
        <begin position="214"/>
        <end position="241"/>
    </location>
</feature>
<gene>
    <name evidence="2" type="ORF">BSAL_41300</name>
</gene>
<keyword evidence="3" id="KW-1185">Reference proteome</keyword>
<sequence length="246" mass="27576">MSGRNLELPPISVLVPADPATQRHAVAVVFPSHACSHGFSKLLKRTMDDHRQHNKLQSGTAAPIVEVSDKSVTPHALRLCCEYLEHYSVTLPIDDEEDDVPGSSIATVVERSNQLLQQDALTPAQQRKRDLTPTVLPVPLPKPIEQLLSAWENVFVSSRLLRNNGDAWEHQDIIAVLHAAQFLEIPTLEALCSGWSGSQITKMCASTKNSFEAAEMIRKFFHIEKDWTPEEEECLRIENEWPEGEE</sequence>
<dbReference type="GO" id="GO:0006511">
    <property type="term" value="P:ubiquitin-dependent protein catabolic process"/>
    <property type="evidence" value="ECO:0007669"/>
    <property type="project" value="InterPro"/>
</dbReference>
<dbReference type="InterPro" id="IPR011333">
    <property type="entry name" value="SKP1/BTB/POZ_sf"/>
</dbReference>
<organism evidence="2 3">
    <name type="scientific">Bodo saltans</name>
    <name type="common">Flagellated protozoan</name>
    <dbReference type="NCBI Taxonomy" id="75058"/>
    <lineage>
        <taxon>Eukaryota</taxon>
        <taxon>Discoba</taxon>
        <taxon>Euglenozoa</taxon>
        <taxon>Kinetoplastea</taxon>
        <taxon>Metakinetoplastina</taxon>
        <taxon>Eubodonida</taxon>
        <taxon>Bodonidae</taxon>
        <taxon>Bodo</taxon>
    </lineage>
</organism>
<dbReference type="Proteomes" id="UP000051952">
    <property type="component" value="Unassembled WGS sequence"/>
</dbReference>
<evidence type="ECO:0000313" key="2">
    <source>
        <dbReference type="EMBL" id="CUG93193.1"/>
    </source>
</evidence>
<evidence type="ECO:0000313" key="3">
    <source>
        <dbReference type="Proteomes" id="UP000051952"/>
    </source>
</evidence>